<dbReference type="EMBL" id="FOIF01000050">
    <property type="protein sequence ID" value="SET11245.1"/>
    <property type="molecule type" value="Genomic_DNA"/>
</dbReference>
<dbReference type="AlphaFoldDB" id="A0A1I0BVZ2"/>
<proteinExistence type="predicted"/>
<keyword evidence="1" id="KW-0472">Membrane</keyword>
<keyword evidence="1" id="KW-1133">Transmembrane helix</keyword>
<evidence type="ECO:0000256" key="1">
    <source>
        <dbReference type="SAM" id="Phobius"/>
    </source>
</evidence>
<protein>
    <submittedName>
        <fullName evidence="2">Uncharacterized protein</fullName>
    </submittedName>
</protein>
<reference evidence="3" key="1">
    <citation type="submission" date="2016-10" db="EMBL/GenBank/DDBJ databases">
        <authorList>
            <person name="Varghese N."/>
            <person name="Submissions S."/>
        </authorList>
    </citation>
    <scope>NUCLEOTIDE SEQUENCE [LARGE SCALE GENOMIC DNA]</scope>
    <source>
        <strain evidence="3">DSM 13577</strain>
    </source>
</reference>
<dbReference type="STRING" id="1120990.SAMN03080614_10504"/>
<organism evidence="2 3">
    <name type="scientific">Anaerobranca gottschalkii DSM 13577</name>
    <dbReference type="NCBI Taxonomy" id="1120990"/>
    <lineage>
        <taxon>Bacteria</taxon>
        <taxon>Bacillati</taxon>
        <taxon>Bacillota</taxon>
        <taxon>Clostridia</taxon>
        <taxon>Eubacteriales</taxon>
        <taxon>Proteinivoracaceae</taxon>
        <taxon>Anaerobranca</taxon>
    </lineage>
</organism>
<evidence type="ECO:0000313" key="3">
    <source>
        <dbReference type="Proteomes" id="UP000243819"/>
    </source>
</evidence>
<dbReference type="Proteomes" id="UP000243819">
    <property type="component" value="Unassembled WGS sequence"/>
</dbReference>
<dbReference type="RefSeq" id="WP_177159769.1">
    <property type="nucleotide sequence ID" value="NZ_FOIF01000050.1"/>
</dbReference>
<evidence type="ECO:0000313" key="2">
    <source>
        <dbReference type="EMBL" id="SET11245.1"/>
    </source>
</evidence>
<keyword evidence="3" id="KW-1185">Reference proteome</keyword>
<sequence length="55" mass="6096">MIKNILGFILLFGTGVLFLGQTIASLENQMLLSLTILTTIIFLLGVYFHIKGLQN</sequence>
<gene>
    <name evidence="2" type="ORF">SAMN03080614_10504</name>
</gene>
<keyword evidence="1" id="KW-0812">Transmembrane</keyword>
<feature type="transmembrane region" description="Helical" evidence="1">
    <location>
        <begin position="30"/>
        <end position="50"/>
    </location>
</feature>
<accession>A0A1I0BVZ2</accession>
<name>A0A1I0BVZ2_9FIRM</name>